<dbReference type="InterPro" id="IPR035992">
    <property type="entry name" value="Ricin_B-like_lectins"/>
</dbReference>
<keyword evidence="2 4" id="KW-0378">Hydrolase</keyword>
<proteinExistence type="inferred from homology"/>
<evidence type="ECO:0000256" key="2">
    <source>
        <dbReference type="ARBA" id="ARBA00022801"/>
    </source>
</evidence>
<evidence type="ECO:0000313" key="8">
    <source>
        <dbReference type="EMBL" id="AUX32932.1"/>
    </source>
</evidence>
<dbReference type="Gene3D" id="2.115.10.20">
    <property type="entry name" value="Glycosyl hydrolase domain, family 43"/>
    <property type="match status" value="1"/>
</dbReference>
<comment type="similarity">
    <text evidence="1 4">Belongs to the glycosyl hydrolase 43 family.</text>
</comment>
<dbReference type="SUPFAM" id="SSF75005">
    <property type="entry name" value="Arabinanase/levansucrase/invertase"/>
    <property type="match status" value="1"/>
</dbReference>
<dbReference type="PROSITE" id="PS50231">
    <property type="entry name" value="RICIN_B_LECTIN"/>
    <property type="match status" value="1"/>
</dbReference>
<evidence type="ECO:0000313" key="9">
    <source>
        <dbReference type="Proteomes" id="UP000295497"/>
    </source>
</evidence>
<dbReference type="GO" id="GO:0030246">
    <property type="term" value="F:carbohydrate binding"/>
    <property type="evidence" value="ECO:0007669"/>
    <property type="project" value="UniProtKB-KW"/>
</dbReference>
<sequence length="567" mass="59176">MVLFLEGIMRLDSLSPMVCLLVAGVGLAACDAGTAEGAGSATPGDGVTSGVGASGASGGGGAPGSGGAPGGGVTSGVGAPSGGGPGDGGAPGDGGSAGEGGGPEPLPPVGPLVNGIQWADTSGNPIQAHGGGVIKVGSYYYWFGENRNPNGTFYAVSAYRSSDLRRWEFRNHVLTMDSDEDLDPANIERPKVVYNASTGKYVMWMHWENGVNYGEARAAVASSSTVDGDYTYHGSFRPLAGTGVTDHGKPGYMSRDCGLFVDEDGKGYFISASNENYDLNLYALTPDYLAVDRLAAVLFPGGHREAPALFKRNGVYFLLTSGATGWDPNQAKYATSRSLERGWSTMTNVADGTTYHSQSTYVLPVQGSAGTAYLYMGDRWAGAWGGRVNDSTYVWQPISFPSDTTMSMSWNNTLTIDTTVGSVTGATNRFKLMNEKSGKVMTVAGASSEDGAAVVQSADDGGDNQKWSLNYNGAGYFRLTNVKSGKVLDVPDESKSDGIALKQWTDHDGDNQAWLFIDLGGGDFQIRNKNSGKLVGVVQGSTEDAAAIEQRGSSGGEEQRWQLVVAN</sequence>
<dbReference type="Pfam" id="PF14200">
    <property type="entry name" value="RicinB_lectin_2"/>
    <property type="match status" value="2"/>
</dbReference>
<keyword evidence="3 4" id="KW-0326">Glycosidase</keyword>
<dbReference type="PANTHER" id="PTHR22925">
    <property type="entry name" value="GLYCOSYL HYDROLASE 43 FAMILY MEMBER"/>
    <property type="match status" value="1"/>
</dbReference>
<feature type="domain" description="Ricin B lectin" evidence="7">
    <location>
        <begin position="427"/>
        <end position="564"/>
    </location>
</feature>
<evidence type="ECO:0000256" key="3">
    <source>
        <dbReference type="ARBA" id="ARBA00023295"/>
    </source>
</evidence>
<dbReference type="GO" id="GO:0004553">
    <property type="term" value="F:hydrolase activity, hydrolyzing O-glycosyl compounds"/>
    <property type="evidence" value="ECO:0007669"/>
    <property type="project" value="InterPro"/>
</dbReference>
<keyword evidence="8" id="KW-0430">Lectin</keyword>
<gene>
    <name evidence="8" type="ORF">SOCE836_050840</name>
</gene>
<feature type="signal peptide" evidence="6">
    <location>
        <begin position="1"/>
        <end position="28"/>
    </location>
</feature>
<evidence type="ECO:0000256" key="6">
    <source>
        <dbReference type="SAM" id="SignalP"/>
    </source>
</evidence>
<dbReference type="InterPro" id="IPR000772">
    <property type="entry name" value="Ricin_B_lectin"/>
</dbReference>
<reference evidence="8 9" key="1">
    <citation type="submission" date="2015-09" db="EMBL/GenBank/DDBJ databases">
        <title>Sorangium comparison.</title>
        <authorList>
            <person name="Zaburannyi N."/>
            <person name="Bunk B."/>
            <person name="Overmann J."/>
            <person name="Mueller R."/>
        </authorList>
    </citation>
    <scope>NUCLEOTIDE SEQUENCE [LARGE SCALE GENOMIC DNA]</scope>
    <source>
        <strain evidence="8 9">So ce836</strain>
    </source>
</reference>
<dbReference type="Gene3D" id="2.80.10.50">
    <property type="match status" value="1"/>
</dbReference>
<accession>A0A4V0NGE9</accession>
<dbReference type="InterPro" id="IPR023296">
    <property type="entry name" value="Glyco_hydro_beta-prop_sf"/>
</dbReference>
<dbReference type="GO" id="GO:0005975">
    <property type="term" value="P:carbohydrate metabolic process"/>
    <property type="evidence" value="ECO:0007669"/>
    <property type="project" value="InterPro"/>
</dbReference>
<feature type="chain" id="PRO_5020425596" evidence="6">
    <location>
        <begin position="29"/>
        <end position="567"/>
    </location>
</feature>
<dbReference type="CDD" id="cd18822">
    <property type="entry name" value="GH43_CtGH43-like"/>
    <property type="match status" value="1"/>
</dbReference>
<protein>
    <submittedName>
        <fullName evidence="8">Ricin B lectin</fullName>
    </submittedName>
</protein>
<feature type="compositionally biased region" description="Gly residues" evidence="5">
    <location>
        <begin position="47"/>
        <end position="103"/>
    </location>
</feature>
<dbReference type="InterPro" id="IPR006710">
    <property type="entry name" value="Glyco_hydro_43"/>
</dbReference>
<organism evidence="8 9">
    <name type="scientific">Sorangium cellulosum</name>
    <name type="common">Polyangium cellulosum</name>
    <dbReference type="NCBI Taxonomy" id="56"/>
    <lineage>
        <taxon>Bacteria</taxon>
        <taxon>Pseudomonadati</taxon>
        <taxon>Myxococcota</taxon>
        <taxon>Polyangia</taxon>
        <taxon>Polyangiales</taxon>
        <taxon>Polyangiaceae</taxon>
        <taxon>Sorangium</taxon>
    </lineage>
</organism>
<dbReference type="SUPFAM" id="SSF50370">
    <property type="entry name" value="Ricin B-like lectins"/>
    <property type="match status" value="1"/>
</dbReference>
<dbReference type="Pfam" id="PF04616">
    <property type="entry name" value="Glyco_hydro_43"/>
    <property type="match status" value="1"/>
</dbReference>
<dbReference type="PANTHER" id="PTHR22925:SF3">
    <property type="entry name" value="GLYCOSYL HYDROLASE FAMILY PROTEIN 43"/>
    <property type="match status" value="1"/>
</dbReference>
<dbReference type="SMART" id="SM00458">
    <property type="entry name" value="RICIN"/>
    <property type="match status" value="1"/>
</dbReference>
<feature type="region of interest" description="Disordered" evidence="5">
    <location>
        <begin position="35"/>
        <end position="118"/>
    </location>
</feature>
<dbReference type="AlphaFoldDB" id="A0A4V0NGE9"/>
<evidence type="ECO:0000256" key="1">
    <source>
        <dbReference type="ARBA" id="ARBA00009865"/>
    </source>
</evidence>
<dbReference type="EMBL" id="CP012672">
    <property type="protein sequence ID" value="AUX32932.1"/>
    <property type="molecule type" value="Genomic_DNA"/>
</dbReference>
<evidence type="ECO:0000259" key="7">
    <source>
        <dbReference type="SMART" id="SM00458"/>
    </source>
</evidence>
<name>A0A4V0NGE9_SORCE</name>
<evidence type="ECO:0000256" key="4">
    <source>
        <dbReference type="RuleBase" id="RU361187"/>
    </source>
</evidence>
<evidence type="ECO:0000256" key="5">
    <source>
        <dbReference type="SAM" id="MobiDB-lite"/>
    </source>
</evidence>
<keyword evidence="6" id="KW-0732">Signal</keyword>
<dbReference type="Proteomes" id="UP000295497">
    <property type="component" value="Chromosome"/>
</dbReference>